<sequence>MPTVSLGKGFMVDVEVFDTFLAKNGLDATEGYRISPNETRAIPNLFKACSVQQELRIFRPSRKGFNNTRHLCMCYDWVDIFAALYIDGVLIWSVPAGLESLMRLSL</sequence>
<evidence type="ECO:0000313" key="1">
    <source>
        <dbReference type="EMBL" id="KAH6645390.1"/>
    </source>
</evidence>
<evidence type="ECO:0000313" key="2">
    <source>
        <dbReference type="Proteomes" id="UP000758603"/>
    </source>
</evidence>
<reference evidence="1" key="1">
    <citation type="journal article" date="2021" name="Nat. Commun.">
        <title>Genetic determinants of endophytism in the Arabidopsis root mycobiome.</title>
        <authorList>
            <person name="Mesny F."/>
            <person name="Miyauchi S."/>
            <person name="Thiergart T."/>
            <person name="Pickel B."/>
            <person name="Atanasova L."/>
            <person name="Karlsson M."/>
            <person name="Huettel B."/>
            <person name="Barry K.W."/>
            <person name="Haridas S."/>
            <person name="Chen C."/>
            <person name="Bauer D."/>
            <person name="Andreopoulos W."/>
            <person name="Pangilinan J."/>
            <person name="LaButti K."/>
            <person name="Riley R."/>
            <person name="Lipzen A."/>
            <person name="Clum A."/>
            <person name="Drula E."/>
            <person name="Henrissat B."/>
            <person name="Kohler A."/>
            <person name="Grigoriev I.V."/>
            <person name="Martin F.M."/>
            <person name="Hacquard S."/>
        </authorList>
    </citation>
    <scope>NUCLEOTIDE SEQUENCE</scope>
    <source>
        <strain evidence="1">MPI-SDFR-AT-0073</strain>
    </source>
</reference>
<gene>
    <name evidence="1" type="ORF">BKA67DRAFT_584891</name>
</gene>
<keyword evidence="2" id="KW-1185">Reference proteome</keyword>
<dbReference type="OrthoDB" id="3734146at2759"/>
<protein>
    <submittedName>
        <fullName evidence="1">Uncharacterized protein</fullName>
    </submittedName>
</protein>
<dbReference type="EMBL" id="JAGPXC010000011">
    <property type="protein sequence ID" value="KAH6645390.1"/>
    <property type="molecule type" value="Genomic_DNA"/>
</dbReference>
<proteinExistence type="predicted"/>
<dbReference type="AlphaFoldDB" id="A0A9P8RLA2"/>
<dbReference type="Proteomes" id="UP000758603">
    <property type="component" value="Unassembled WGS sequence"/>
</dbReference>
<dbReference type="RefSeq" id="XP_045951904.1">
    <property type="nucleotide sequence ID" value="XM_046104178.1"/>
</dbReference>
<dbReference type="GeneID" id="70133069"/>
<name>A0A9P8RLA2_9PEZI</name>
<accession>A0A9P8RLA2</accession>
<organism evidence="1 2">
    <name type="scientific">Truncatella angustata</name>
    <dbReference type="NCBI Taxonomy" id="152316"/>
    <lineage>
        <taxon>Eukaryota</taxon>
        <taxon>Fungi</taxon>
        <taxon>Dikarya</taxon>
        <taxon>Ascomycota</taxon>
        <taxon>Pezizomycotina</taxon>
        <taxon>Sordariomycetes</taxon>
        <taxon>Xylariomycetidae</taxon>
        <taxon>Amphisphaeriales</taxon>
        <taxon>Sporocadaceae</taxon>
        <taxon>Truncatella</taxon>
    </lineage>
</organism>
<comment type="caution">
    <text evidence="1">The sequence shown here is derived from an EMBL/GenBank/DDBJ whole genome shotgun (WGS) entry which is preliminary data.</text>
</comment>